<evidence type="ECO:0000313" key="2">
    <source>
        <dbReference type="Proteomes" id="UP000016480"/>
    </source>
</evidence>
<dbReference type="EMBL" id="AHCD03000030">
    <property type="protein sequence ID" value="KAF7787524.1"/>
    <property type="molecule type" value="Genomic_DNA"/>
</dbReference>
<proteinExistence type="predicted"/>
<reference evidence="1 2" key="1">
    <citation type="journal article" date="2012" name="J. Bacteriol.">
        <title>Genome sequence of the cycloprodigiosin-producing bacterial strain Pseudoalteromonas rubra ATCC 29570(T).</title>
        <authorList>
            <person name="Xie B.B."/>
            <person name="Shu Y.L."/>
            <person name="Qin Q.L."/>
            <person name="Rong J.C."/>
            <person name="Zhang X.Y."/>
            <person name="Chen X.L."/>
            <person name="Zhou B.C."/>
            <person name="Zhang Y.Z."/>
        </authorList>
    </citation>
    <scope>NUCLEOTIDE SEQUENCE [LARGE SCALE GENOMIC DNA]</scope>
    <source>
        <strain evidence="1 2">DSM 6842</strain>
    </source>
</reference>
<accession>A0A8T0C9T7</accession>
<comment type="caution">
    <text evidence="1">The sequence shown here is derived from an EMBL/GenBank/DDBJ whole genome shotgun (WGS) entry which is preliminary data.</text>
</comment>
<evidence type="ECO:0000313" key="1">
    <source>
        <dbReference type="EMBL" id="KAF7787524.1"/>
    </source>
</evidence>
<dbReference type="Proteomes" id="UP000016480">
    <property type="component" value="Unassembled WGS sequence"/>
</dbReference>
<organism evidence="1 2">
    <name type="scientific">Pseudoalteromonas rubra</name>
    <dbReference type="NCBI Taxonomy" id="43658"/>
    <lineage>
        <taxon>Bacteria</taxon>
        <taxon>Pseudomonadati</taxon>
        <taxon>Pseudomonadota</taxon>
        <taxon>Gammaproteobacteria</taxon>
        <taxon>Alteromonadales</taxon>
        <taxon>Pseudoalteromonadaceae</taxon>
        <taxon>Pseudoalteromonas</taxon>
    </lineage>
</organism>
<gene>
    <name evidence="1" type="ORF">PRUB_a4627</name>
</gene>
<sequence length="54" mass="6262">MHPLLVSSACPCLLTLQTMLARLLRKKALNERQFGVRALATTAYFIYRLHPRYN</sequence>
<dbReference type="AlphaFoldDB" id="A0A8T0C9T7"/>
<name>A0A8T0C9T7_9GAMM</name>
<protein>
    <submittedName>
        <fullName evidence="1">Uncharacterized protein</fullName>
    </submittedName>
</protein>